<evidence type="ECO:0000313" key="3">
    <source>
        <dbReference type="EMBL" id="MBN2954582.1"/>
    </source>
</evidence>
<gene>
    <name evidence="1" type="ORF">ERS852406_01165</name>
    <name evidence="2" type="ORF">ERS852498_01016</name>
    <name evidence="5" type="ORF">G5B05_02565</name>
    <name evidence="3" type="ORF">JTJ23_13575</name>
    <name evidence="4" type="ORF">L0N21_04735</name>
</gene>
<dbReference type="GeneID" id="79855926"/>
<evidence type="ECO:0000313" key="2">
    <source>
        <dbReference type="EMBL" id="CUP00395.1"/>
    </source>
</evidence>
<keyword evidence="8" id="KW-1185">Reference proteome</keyword>
<dbReference type="EMBL" id="JAAITQ010000003">
    <property type="protein sequence ID" value="NSE15321.1"/>
    <property type="molecule type" value="Genomic_DNA"/>
</dbReference>
<dbReference type="EMBL" id="CYYV01000005">
    <property type="protein sequence ID" value="CUO05384.1"/>
    <property type="molecule type" value="Genomic_DNA"/>
</dbReference>
<reference evidence="6 7" key="1">
    <citation type="submission" date="2015-09" db="EMBL/GenBank/DDBJ databases">
        <authorList>
            <consortium name="Pathogen Informatics"/>
        </authorList>
    </citation>
    <scope>NUCLEOTIDE SEQUENCE [LARGE SCALE GENOMIC DNA]</scope>
    <source>
        <strain evidence="1 6">2789STDY5608849</strain>
        <strain evidence="2 7">2789STDY5834885</strain>
    </source>
</reference>
<accession>A0A174BX67</accession>
<reference evidence="3" key="4">
    <citation type="submission" date="2021-02" db="EMBL/GenBank/DDBJ databases">
        <title>Metagenome-assembled genomes from human diarrheal sample B26.</title>
        <authorList>
            <person name="Ateba T.P."/>
            <person name="Alayande K.A."/>
            <person name="Mwanza M."/>
        </authorList>
    </citation>
    <scope>NUCLEOTIDE SEQUENCE</scope>
    <source>
        <strain evidence="3">06WH</strain>
    </source>
</reference>
<protein>
    <submittedName>
        <fullName evidence="1">Uncharacterized protein</fullName>
    </submittedName>
</protein>
<evidence type="ECO:0000313" key="8">
    <source>
        <dbReference type="Proteomes" id="UP000768180"/>
    </source>
</evidence>
<dbReference type="STRING" id="1150298.ERS852406_01165"/>
<evidence type="ECO:0000313" key="4">
    <source>
        <dbReference type="EMBL" id="MCG4764822.1"/>
    </source>
</evidence>
<reference evidence="4" key="5">
    <citation type="submission" date="2022-01" db="EMBL/GenBank/DDBJ databases">
        <title>Collection of gut derived symbiotic bacterial strains cultured from healthy donors.</title>
        <authorList>
            <person name="Lin H."/>
            <person name="Kohout C."/>
            <person name="Waligurski E."/>
            <person name="Pamer E.G."/>
        </authorList>
    </citation>
    <scope>NUCLEOTIDE SEQUENCE</scope>
    <source>
        <strain evidence="4">DFI.5.49</strain>
    </source>
</reference>
<reference evidence="5 8" key="2">
    <citation type="journal article" date="2020" name="Cell Host Microbe">
        <title>Functional and Genomic Variation between Human-Derived Isolates of Lachnospiraceae Reveals Inter- and Intra-Species Diversity.</title>
        <authorList>
            <person name="Sorbara M.T."/>
            <person name="Littmann E.R."/>
            <person name="Fontana E."/>
            <person name="Moody T.U."/>
            <person name="Kohout C.E."/>
            <person name="Gjonbalaj M."/>
            <person name="Eaton V."/>
            <person name="Seok R."/>
            <person name="Leiner I.M."/>
            <person name="Pamer E.G."/>
        </authorList>
    </citation>
    <scope>NUCLEOTIDE SEQUENCE [LARGE SCALE GENOMIC DNA]</scope>
    <source>
        <strain evidence="5 8">MSK.14.54</strain>
    </source>
</reference>
<name>A0A174BX67_9FIRM</name>
<dbReference type="Proteomes" id="UP000095709">
    <property type="component" value="Unassembled WGS sequence"/>
</dbReference>
<dbReference type="EMBL" id="JAKNFS010000005">
    <property type="protein sequence ID" value="MCG4764822.1"/>
    <property type="molecule type" value="Genomic_DNA"/>
</dbReference>
<dbReference type="Proteomes" id="UP000737612">
    <property type="component" value="Unassembled WGS sequence"/>
</dbReference>
<organism evidence="1 6">
    <name type="scientific">Fusicatenibacter saccharivorans</name>
    <dbReference type="NCBI Taxonomy" id="1150298"/>
    <lineage>
        <taxon>Bacteria</taxon>
        <taxon>Bacillati</taxon>
        <taxon>Bacillota</taxon>
        <taxon>Clostridia</taxon>
        <taxon>Lachnospirales</taxon>
        <taxon>Lachnospiraceae</taxon>
        <taxon>Fusicatenibacter</taxon>
    </lineage>
</organism>
<evidence type="ECO:0000313" key="7">
    <source>
        <dbReference type="Proteomes" id="UP000095709"/>
    </source>
</evidence>
<evidence type="ECO:0000313" key="1">
    <source>
        <dbReference type="EMBL" id="CUO05384.1"/>
    </source>
</evidence>
<dbReference type="RefSeq" id="WP_022463115.1">
    <property type="nucleotide sequence ID" value="NZ_CABJFB010000001.1"/>
</dbReference>
<dbReference type="Proteomes" id="UP000095706">
    <property type="component" value="Unassembled WGS sequence"/>
</dbReference>
<evidence type="ECO:0000313" key="5">
    <source>
        <dbReference type="EMBL" id="NSE15321.1"/>
    </source>
</evidence>
<dbReference type="Proteomes" id="UP001199915">
    <property type="component" value="Unassembled WGS sequence"/>
</dbReference>
<sequence>MKKEYETVWEIFNECANNQMRDVFFDEIETDDPEAYIRQKFPDKNLKYEKTVEADGSLVFDIETSGIRQRFTFTEI</sequence>
<reference evidence="5" key="3">
    <citation type="submission" date="2020-02" db="EMBL/GenBank/DDBJ databases">
        <authorList>
            <person name="Littmann E."/>
            <person name="Sorbara M."/>
        </authorList>
    </citation>
    <scope>NUCLEOTIDE SEQUENCE</scope>
    <source>
        <strain evidence="5">MSK.14.54</strain>
    </source>
</reference>
<dbReference type="EMBL" id="JAFHBD010000067">
    <property type="protein sequence ID" value="MBN2954582.1"/>
    <property type="molecule type" value="Genomic_DNA"/>
</dbReference>
<dbReference type="OrthoDB" id="1752934at2"/>
<evidence type="ECO:0000313" key="6">
    <source>
        <dbReference type="Proteomes" id="UP000095706"/>
    </source>
</evidence>
<dbReference type="AlphaFoldDB" id="A0A174BX67"/>
<dbReference type="Proteomes" id="UP000768180">
    <property type="component" value="Unassembled WGS sequence"/>
</dbReference>
<proteinExistence type="predicted"/>
<dbReference type="EMBL" id="CZAL01000004">
    <property type="protein sequence ID" value="CUP00395.1"/>
    <property type="molecule type" value="Genomic_DNA"/>
</dbReference>